<keyword evidence="6 7" id="KW-0998">Cell outer membrane</keyword>
<feature type="chain" id="PRO_5043840751" evidence="8">
    <location>
        <begin position="28"/>
        <end position="796"/>
    </location>
</feature>
<protein>
    <submittedName>
        <fullName evidence="10">Collagen-binding protein</fullName>
    </submittedName>
</protein>
<dbReference type="Gene3D" id="2.60.40.1120">
    <property type="entry name" value="Carboxypeptidase-like, regulatory domain"/>
    <property type="match status" value="1"/>
</dbReference>
<keyword evidence="3 7" id="KW-1134">Transmembrane beta strand</keyword>
<evidence type="ECO:0000256" key="8">
    <source>
        <dbReference type="SAM" id="SignalP"/>
    </source>
</evidence>
<gene>
    <name evidence="10" type="ORF">FUAX_40160</name>
</gene>
<evidence type="ECO:0000256" key="7">
    <source>
        <dbReference type="PROSITE-ProRule" id="PRU01360"/>
    </source>
</evidence>
<dbReference type="SUPFAM" id="SSF49464">
    <property type="entry name" value="Carboxypeptidase regulatory domain-like"/>
    <property type="match status" value="1"/>
</dbReference>
<proteinExistence type="inferred from homology"/>
<dbReference type="SUPFAM" id="SSF56935">
    <property type="entry name" value="Porins"/>
    <property type="match status" value="1"/>
</dbReference>
<sequence>MTRRIFRNLCTLTGLLFCLVVPPPVFGQGGLKISGTIKDKANGEDLVGATVAIKEMPGKGAVSNAYGFYSLSLPAGKYTLIYGFVGYDPIMREIDGSGEQKINIELAENAQELDVIVVSAEAEDANVTANEMSVVKLSPKEIEDVPVLFGERDIMKTIQLMPGVQSAGEGGSGFYVRGGDAGQNLLLLDEAPVYNASHMMGFFSVFNSDAIRSVDLYKAGIPPAFGGRVSSVMDIKMKEGDSKNFGVSGGIGLIASRLTAEGPIVKDKGSFIISGRRTYADMFLAFSSDEDLNNSSLYFYDLNMKANYSLNDNNRLFVSGYFGKDKMGTDDFGIDWGNATGTVRWNHILNSSWFSNTSLIYSKYRFGFEISDNGAAKRGLDSNIENWNLKQQFEYYRSENISYKFGLNAIRHTVSPGEMSADDEAAVSDFSVPKRHAFEYAAYASADHKISPKFRAEYGLRFSGFLALGPGDFHTYNDKGDIISTETYDKNEVAEDYYGLEPRLNLTYLLDGRSSFKFSYNRVYQYLHLLSASSSGTPMDYWMPSSNNIEPEIGDQWAVGYFRNFNENQYEFSAEVYYKDIQNVLDYKVGADVILNENVEADLLYGDGRAYGLELHLKKKTGKLTGWLSYTLSRSERKFDELNNNDWFPAKQDRTHDISITAVYKLSERVKLSGNWVFYTGNAVTFPSGKYQVDGKWVNLYTERNGYRMPDYHRLDLGLTLENKKYKYTLDRETGKKVKVKKKVESGWNFSLYNAYARENAYTITFRENEDDRNQTEAVRLALFSIIPSVSYYFKF</sequence>
<keyword evidence="4 7" id="KW-0812">Transmembrane</keyword>
<keyword evidence="5 7" id="KW-0472">Membrane</keyword>
<dbReference type="AlphaFoldDB" id="A0AAU9DAL7"/>
<evidence type="ECO:0000256" key="3">
    <source>
        <dbReference type="ARBA" id="ARBA00022452"/>
    </source>
</evidence>
<evidence type="ECO:0000256" key="2">
    <source>
        <dbReference type="ARBA" id="ARBA00022448"/>
    </source>
</evidence>
<keyword evidence="10" id="KW-0176">Collagen</keyword>
<comment type="similarity">
    <text evidence="7">Belongs to the TonB-dependent receptor family.</text>
</comment>
<dbReference type="Pfam" id="PF13715">
    <property type="entry name" value="CarbopepD_reg_2"/>
    <property type="match status" value="1"/>
</dbReference>
<keyword evidence="8" id="KW-0732">Signal</keyword>
<evidence type="ECO:0000256" key="4">
    <source>
        <dbReference type="ARBA" id="ARBA00022692"/>
    </source>
</evidence>
<dbReference type="GO" id="GO:0009279">
    <property type="term" value="C:cell outer membrane"/>
    <property type="evidence" value="ECO:0007669"/>
    <property type="project" value="UniProtKB-SubCell"/>
</dbReference>
<dbReference type="InterPro" id="IPR008969">
    <property type="entry name" value="CarboxyPept-like_regulatory"/>
</dbReference>
<feature type="signal peptide" evidence="8">
    <location>
        <begin position="1"/>
        <end position="27"/>
    </location>
</feature>
<dbReference type="RefSeq" id="WP_338394717.1">
    <property type="nucleotide sequence ID" value="NZ_AP025315.1"/>
</dbReference>
<keyword evidence="2 7" id="KW-0813">Transport</keyword>
<geneLocation type="plasmid" evidence="10 11">
    <name>pFA1</name>
</geneLocation>
<dbReference type="Proteomes" id="UP001348817">
    <property type="component" value="Plasmid pFA1"/>
</dbReference>
<evidence type="ECO:0000313" key="11">
    <source>
        <dbReference type="Proteomes" id="UP001348817"/>
    </source>
</evidence>
<dbReference type="InterPro" id="IPR039426">
    <property type="entry name" value="TonB-dep_rcpt-like"/>
</dbReference>
<dbReference type="InterPro" id="IPR036942">
    <property type="entry name" value="Beta-barrel_TonB_sf"/>
</dbReference>
<dbReference type="KEGG" id="fax:FUAX_40160"/>
<reference evidence="10 11" key="1">
    <citation type="submission" date="2021-12" db="EMBL/GenBank/DDBJ databases">
        <title>Genome sequencing of bacteria with rrn-lacking chromosome and rrn-plasmid.</title>
        <authorList>
            <person name="Anda M."/>
            <person name="Iwasaki W."/>
        </authorList>
    </citation>
    <scope>NUCLEOTIDE SEQUENCE [LARGE SCALE GENOMIC DNA]</scope>
    <source>
        <strain evidence="10 11">DSM 100852</strain>
        <plasmid evidence="10 11">pFA1</plasmid>
    </source>
</reference>
<dbReference type="PROSITE" id="PS52016">
    <property type="entry name" value="TONB_DEPENDENT_REC_3"/>
    <property type="match status" value="1"/>
</dbReference>
<dbReference type="Gene3D" id="2.170.130.10">
    <property type="entry name" value="TonB-dependent receptor, plug domain"/>
    <property type="match status" value="1"/>
</dbReference>
<evidence type="ECO:0000256" key="1">
    <source>
        <dbReference type="ARBA" id="ARBA00004571"/>
    </source>
</evidence>
<dbReference type="EMBL" id="AP025315">
    <property type="protein sequence ID" value="BDD11584.1"/>
    <property type="molecule type" value="Genomic_DNA"/>
</dbReference>
<dbReference type="Pfam" id="PF07715">
    <property type="entry name" value="Plug"/>
    <property type="match status" value="1"/>
</dbReference>
<evidence type="ECO:0000313" key="10">
    <source>
        <dbReference type="EMBL" id="BDD11584.1"/>
    </source>
</evidence>
<name>A0AAU9DAL7_9BACT</name>
<evidence type="ECO:0000256" key="5">
    <source>
        <dbReference type="ARBA" id="ARBA00023136"/>
    </source>
</evidence>
<comment type="subcellular location">
    <subcellularLocation>
        <location evidence="1 7">Cell outer membrane</location>
        <topology evidence="1 7">Multi-pass membrane protein</topology>
    </subcellularLocation>
</comment>
<evidence type="ECO:0000256" key="6">
    <source>
        <dbReference type="ARBA" id="ARBA00023237"/>
    </source>
</evidence>
<accession>A0AAU9DAL7</accession>
<dbReference type="InterPro" id="IPR037066">
    <property type="entry name" value="Plug_dom_sf"/>
</dbReference>
<dbReference type="InterPro" id="IPR012910">
    <property type="entry name" value="Plug_dom"/>
</dbReference>
<dbReference type="Gene3D" id="2.40.170.20">
    <property type="entry name" value="TonB-dependent receptor, beta-barrel domain"/>
    <property type="match status" value="1"/>
</dbReference>
<organism evidence="10 11">
    <name type="scientific">Fulvitalea axinellae</name>
    <dbReference type="NCBI Taxonomy" id="1182444"/>
    <lineage>
        <taxon>Bacteria</taxon>
        <taxon>Pseudomonadati</taxon>
        <taxon>Bacteroidota</taxon>
        <taxon>Cytophagia</taxon>
        <taxon>Cytophagales</taxon>
        <taxon>Persicobacteraceae</taxon>
        <taxon>Fulvitalea</taxon>
    </lineage>
</organism>
<feature type="domain" description="TonB-dependent receptor plug" evidence="9">
    <location>
        <begin position="134"/>
        <end position="226"/>
    </location>
</feature>
<keyword evidence="10" id="KW-0614">Plasmid</keyword>
<keyword evidence="11" id="KW-1185">Reference proteome</keyword>
<evidence type="ECO:0000259" key="9">
    <source>
        <dbReference type="Pfam" id="PF07715"/>
    </source>
</evidence>